<sequence>MDARLGAGLRAGPAGRDAAPPGGRCGPACGHPARDHPAGGSKHPESGTVRPPVNATAPKASAQNAGQNRRIARAAVVVLGATGGVGRGVVKAALASGRPVIAVARDKSGLQCLRGSFPDADLTIVPGSVSNDGDGERLARTLSKLGRPIDGVVAAVCGSAARGRLLDHPAAFLRQTLDEDLLPHLAAARHLLPLLAQGGRTGTYVLIGGPGADRPWAGYGHRSIATAALRMLARVLHEEARTIGVRVQLLAIDSPVCTELNRANACEQWPSALSVGQRALALINALTEAGDGLQPAEAVVPYSKVDFWPSSAGDTADDAFGVTTDVDSPSPASTNQQEPGNGDAIASSPACGAAKSQAMHDAPAVGLLPSRCLQDARTLLRNLIAPNHNATHNNNNQEDSP</sequence>
<feature type="region of interest" description="Disordered" evidence="3">
    <location>
        <begin position="316"/>
        <end position="349"/>
    </location>
</feature>
<dbReference type="CDD" id="cd05233">
    <property type="entry name" value="SDR_c"/>
    <property type="match status" value="1"/>
</dbReference>
<dbReference type="GO" id="GO:0016491">
    <property type="term" value="F:oxidoreductase activity"/>
    <property type="evidence" value="ECO:0007669"/>
    <property type="project" value="UniProtKB-KW"/>
</dbReference>
<reference evidence="4 5" key="1">
    <citation type="submission" date="2018-08" db="EMBL/GenBank/DDBJ databases">
        <title>Lysobacter soli KCTC 22011, whole genome shotgun sequence.</title>
        <authorList>
            <person name="Zhang X."/>
            <person name="Feng G."/>
            <person name="Zhu H."/>
        </authorList>
    </citation>
    <scope>NUCLEOTIDE SEQUENCE [LARGE SCALE GENOMIC DNA]</scope>
    <source>
        <strain evidence="4 5">KCTC 22011</strain>
    </source>
</reference>
<keyword evidence="2" id="KW-0560">Oxidoreductase</keyword>
<evidence type="ECO:0000313" key="5">
    <source>
        <dbReference type="Proteomes" id="UP000256829"/>
    </source>
</evidence>
<gene>
    <name evidence="4" type="ORF">DX912_13415</name>
</gene>
<dbReference type="Pfam" id="PF13561">
    <property type="entry name" value="adh_short_C2"/>
    <property type="match status" value="1"/>
</dbReference>
<dbReference type="PANTHER" id="PTHR43669:SF12">
    <property type="entry name" value="BLR5618 PROTEIN"/>
    <property type="match status" value="1"/>
</dbReference>
<feature type="compositionally biased region" description="Basic and acidic residues" evidence="3">
    <location>
        <begin position="32"/>
        <end position="45"/>
    </location>
</feature>
<proteinExistence type="inferred from homology"/>
<organism evidence="4 5">
    <name type="scientific">Lysobacter soli</name>
    <dbReference type="NCBI Taxonomy" id="453783"/>
    <lineage>
        <taxon>Bacteria</taxon>
        <taxon>Pseudomonadati</taxon>
        <taxon>Pseudomonadota</taxon>
        <taxon>Gammaproteobacteria</taxon>
        <taxon>Lysobacterales</taxon>
        <taxon>Lysobacteraceae</taxon>
        <taxon>Lysobacter</taxon>
    </lineage>
</organism>
<comment type="similarity">
    <text evidence="1">Belongs to the short-chain dehydrogenases/reductases (SDR) family.</text>
</comment>
<protein>
    <submittedName>
        <fullName evidence="4">SDR family NAD(P)-dependent oxidoreductase</fullName>
    </submittedName>
</protein>
<dbReference type="InterPro" id="IPR036291">
    <property type="entry name" value="NAD(P)-bd_dom_sf"/>
</dbReference>
<feature type="compositionally biased region" description="Low complexity" evidence="3">
    <location>
        <begin position="1"/>
        <end position="30"/>
    </location>
</feature>
<evidence type="ECO:0000256" key="2">
    <source>
        <dbReference type="ARBA" id="ARBA00023002"/>
    </source>
</evidence>
<evidence type="ECO:0000256" key="1">
    <source>
        <dbReference type="ARBA" id="ARBA00006484"/>
    </source>
</evidence>
<dbReference type="AlphaFoldDB" id="A0A3D8VAG5"/>
<accession>A0A3D8VAG5</accession>
<comment type="caution">
    <text evidence="4">The sequence shown here is derived from an EMBL/GenBank/DDBJ whole genome shotgun (WGS) entry which is preliminary data.</text>
</comment>
<feature type="compositionally biased region" description="Polar residues" evidence="3">
    <location>
        <begin position="325"/>
        <end position="339"/>
    </location>
</feature>
<dbReference type="PANTHER" id="PTHR43669">
    <property type="entry name" value="5-KETO-D-GLUCONATE 5-REDUCTASE"/>
    <property type="match status" value="1"/>
</dbReference>
<dbReference type="Gene3D" id="3.40.50.720">
    <property type="entry name" value="NAD(P)-binding Rossmann-like Domain"/>
    <property type="match status" value="1"/>
</dbReference>
<dbReference type="EMBL" id="QTJR01000010">
    <property type="protein sequence ID" value="RDY66283.1"/>
    <property type="molecule type" value="Genomic_DNA"/>
</dbReference>
<dbReference type="InterPro" id="IPR002347">
    <property type="entry name" value="SDR_fam"/>
</dbReference>
<dbReference type="Proteomes" id="UP000256829">
    <property type="component" value="Unassembled WGS sequence"/>
</dbReference>
<feature type="region of interest" description="Disordered" evidence="3">
    <location>
        <begin position="1"/>
        <end position="66"/>
    </location>
</feature>
<evidence type="ECO:0000256" key="3">
    <source>
        <dbReference type="SAM" id="MobiDB-lite"/>
    </source>
</evidence>
<evidence type="ECO:0000313" key="4">
    <source>
        <dbReference type="EMBL" id="RDY66283.1"/>
    </source>
</evidence>
<keyword evidence="5" id="KW-1185">Reference proteome</keyword>
<name>A0A3D8VAG5_9GAMM</name>
<dbReference type="SUPFAM" id="SSF51735">
    <property type="entry name" value="NAD(P)-binding Rossmann-fold domains"/>
    <property type="match status" value="1"/>
</dbReference>